<evidence type="ECO:0000313" key="10">
    <source>
        <dbReference type="EMBL" id="QSG04465.1"/>
    </source>
</evidence>
<evidence type="ECO:0000256" key="7">
    <source>
        <dbReference type="ARBA" id="ARBA00023004"/>
    </source>
</evidence>
<organism evidence="10 11">
    <name type="scientific">Halapricum desulfuricans</name>
    <dbReference type="NCBI Taxonomy" id="2841257"/>
    <lineage>
        <taxon>Archaea</taxon>
        <taxon>Methanobacteriati</taxon>
        <taxon>Methanobacteriota</taxon>
        <taxon>Stenosarchaea group</taxon>
        <taxon>Halobacteria</taxon>
        <taxon>Halobacteriales</taxon>
        <taxon>Haloarculaceae</taxon>
        <taxon>Halapricum</taxon>
    </lineage>
</organism>
<dbReference type="PROSITE" id="PS51669">
    <property type="entry name" value="4FE4S_MOW_BIS_MGD"/>
    <property type="match status" value="1"/>
</dbReference>
<keyword evidence="4" id="KW-0479">Metal-binding</keyword>
<keyword evidence="3" id="KW-0500">Molybdenum</keyword>
<dbReference type="InterPro" id="IPR006311">
    <property type="entry name" value="TAT_signal"/>
</dbReference>
<dbReference type="EMBL" id="CP064787">
    <property type="protein sequence ID" value="QSG04465.1"/>
    <property type="molecule type" value="Genomic_DNA"/>
</dbReference>
<dbReference type="Gene3D" id="3.40.50.740">
    <property type="match status" value="1"/>
</dbReference>
<evidence type="ECO:0000256" key="2">
    <source>
        <dbReference type="ARBA" id="ARBA00010312"/>
    </source>
</evidence>
<evidence type="ECO:0000256" key="6">
    <source>
        <dbReference type="ARBA" id="ARBA00023002"/>
    </source>
</evidence>
<dbReference type="Pfam" id="PF04879">
    <property type="entry name" value="Molybdop_Fe4S4"/>
    <property type="match status" value="1"/>
</dbReference>
<evidence type="ECO:0000259" key="9">
    <source>
        <dbReference type="PROSITE" id="PS51669"/>
    </source>
</evidence>
<keyword evidence="5" id="KW-0732">Signal</keyword>
<keyword evidence="8" id="KW-0411">Iron-sulfur</keyword>
<dbReference type="InterPro" id="IPR006655">
    <property type="entry name" value="Mopterin_OxRdtase_prok_CS"/>
</dbReference>
<protein>
    <submittedName>
        <fullName evidence="10">Anaerobic dehydrogenase</fullName>
        <ecNumber evidence="10">1.8.5.5</ecNumber>
    </submittedName>
</protein>
<dbReference type="SUPFAM" id="SSF53706">
    <property type="entry name" value="Formate dehydrogenase/DMSO reductase, domains 1-3"/>
    <property type="match status" value="1"/>
</dbReference>
<dbReference type="Proteomes" id="UP000663525">
    <property type="component" value="Chromosome"/>
</dbReference>
<evidence type="ECO:0000256" key="3">
    <source>
        <dbReference type="ARBA" id="ARBA00022505"/>
    </source>
</evidence>
<name>A0A897N195_9EURY</name>
<dbReference type="SMART" id="SM00926">
    <property type="entry name" value="Molybdop_Fe4S4"/>
    <property type="match status" value="1"/>
</dbReference>
<sequence>MTDRVVSASSEVVPMSEREGTLTRRNLLKTAGAAAGVAALGGCLSGDGTDSAPSGELSTAFGNCWMCSHNCGQKAYVRDGTVVNLTGVDGHPRGSAGPDTEGTLCPKGLAQLDKTHDPKRIKEPHIRDEDGNLQKVDWETAFDETAKRLVAFAEENGAETFLDATSWAETDIFRTVWRDLYGSPERISRGIHVCAGPTFVTGGMMGVGSNNRVPDYQNSEYIIAWGRNVLNSFAGQFEAKGVLEAIEENGATLVTIDPQHTITAQKSDEWMPIEPRTDGALALAMANVIIEEDLYDQEFVENHTYGFDAYREAAAEMPPERAAEITGLDADQIRRVARGFAEAAPQAGISVWTGTAQAGNGWKATQNITALNGLVGNIDRPGGLRLWKYPATASFGQVCEEDYTPRAEYKEPALKKYDEYSDYPVRHIEGIAHNLVPEMVENGHINGIVCHHDDPLKDGNADAWVEAIEAMDLVISIDAYWNGVSRRADIVLPEATQLEKDTLGTGNWSAYPNHKWITGSKAAVDPQWNTKPDFDILTGIADAMAERTDNDDWTIFQQWDSHEEYIDDQLSTLDLTLEEIDSGETNYELLEEYDYEQYGEDFTFRFDLDQVSSFATAAEEAGMDTAPEWIPPGTYGDSTSEAYPLEFTDVRSVFFSHGSNQPHERLQDQFAKQNQLSEEDYRGNYLYVHPQDAEERDIETGDLVTIESESGSGELMAIVTERARPGFVTSQYGFGQTSAITTGEDARERSADGMNTMTLHDTQMDPITGQVDRHIAVEVTPAGGD</sequence>
<dbReference type="InterPro" id="IPR006963">
    <property type="entry name" value="Mopterin_OxRdtase_4Fe-4S_dom"/>
</dbReference>
<dbReference type="PROSITE" id="PS51318">
    <property type="entry name" value="TAT"/>
    <property type="match status" value="1"/>
</dbReference>
<evidence type="ECO:0000256" key="4">
    <source>
        <dbReference type="ARBA" id="ARBA00022723"/>
    </source>
</evidence>
<dbReference type="Pfam" id="PF00384">
    <property type="entry name" value="Molybdopterin"/>
    <property type="match status" value="1"/>
</dbReference>
<dbReference type="Gene3D" id="3.40.228.10">
    <property type="entry name" value="Dimethylsulfoxide Reductase, domain 2"/>
    <property type="match status" value="1"/>
</dbReference>
<proteinExistence type="inferred from homology"/>
<dbReference type="NCBIfam" id="TIGR01409">
    <property type="entry name" value="TAT_signal_seq"/>
    <property type="match status" value="1"/>
</dbReference>
<dbReference type="Gene3D" id="2.20.25.90">
    <property type="entry name" value="ADC-like domains"/>
    <property type="match status" value="1"/>
</dbReference>
<dbReference type="EC" id="1.8.5.5" evidence="10"/>
<feature type="domain" description="4Fe-4S Mo/W bis-MGD-type" evidence="9">
    <location>
        <begin position="57"/>
        <end position="119"/>
    </location>
</feature>
<dbReference type="Gene3D" id="2.40.40.20">
    <property type="match status" value="1"/>
</dbReference>
<dbReference type="GO" id="GO:0046872">
    <property type="term" value="F:metal ion binding"/>
    <property type="evidence" value="ECO:0007669"/>
    <property type="project" value="UniProtKB-KW"/>
</dbReference>
<reference evidence="10" key="1">
    <citation type="submission" date="2020-11" db="EMBL/GenBank/DDBJ databases">
        <title>Carbohydrate-dependent, anaerobic sulfur respiration: A novel catabolism in halophilic archaea.</title>
        <authorList>
            <person name="Sorokin D.Y."/>
            <person name="Messina E."/>
            <person name="Smedile F."/>
            <person name="La Cono V."/>
            <person name="Hallsworth J.E."/>
            <person name="Yakimov M.M."/>
        </authorList>
    </citation>
    <scope>NUCLEOTIDE SEQUENCE</scope>
    <source>
        <strain evidence="10">HSR12-1</strain>
    </source>
</reference>
<dbReference type="AlphaFoldDB" id="A0A897N195"/>
<dbReference type="PROSITE" id="PS00932">
    <property type="entry name" value="MOLYBDOPTERIN_PROK_3"/>
    <property type="match status" value="1"/>
</dbReference>
<dbReference type="SUPFAM" id="SSF50692">
    <property type="entry name" value="ADC-like"/>
    <property type="match status" value="1"/>
</dbReference>
<dbReference type="InterPro" id="IPR009010">
    <property type="entry name" value="Asp_de-COase-like_dom_sf"/>
</dbReference>
<dbReference type="Pfam" id="PF01568">
    <property type="entry name" value="Molydop_binding"/>
    <property type="match status" value="1"/>
</dbReference>
<accession>A0A897N195</accession>
<comment type="similarity">
    <text evidence="2">Belongs to the prokaryotic molybdopterin-containing oxidoreductase family.</text>
</comment>
<dbReference type="InterPro" id="IPR019546">
    <property type="entry name" value="TAT_signal_bac_arc"/>
</dbReference>
<dbReference type="PANTHER" id="PTHR43742">
    <property type="entry name" value="TRIMETHYLAMINE-N-OXIDE REDUCTASE"/>
    <property type="match status" value="1"/>
</dbReference>
<comment type="cofactor">
    <cofactor evidence="1">
        <name>Mo-bis(molybdopterin guanine dinucleotide)</name>
        <dbReference type="ChEBI" id="CHEBI:60539"/>
    </cofactor>
</comment>
<dbReference type="InterPro" id="IPR006657">
    <property type="entry name" value="MoPterin_dinucl-bd_dom"/>
</dbReference>
<evidence type="ECO:0000313" key="11">
    <source>
        <dbReference type="Proteomes" id="UP000663525"/>
    </source>
</evidence>
<keyword evidence="7" id="KW-0408">Iron</keyword>
<evidence type="ECO:0000256" key="8">
    <source>
        <dbReference type="ARBA" id="ARBA00023014"/>
    </source>
</evidence>
<dbReference type="GO" id="GO:0051536">
    <property type="term" value="F:iron-sulfur cluster binding"/>
    <property type="evidence" value="ECO:0007669"/>
    <property type="project" value="UniProtKB-KW"/>
</dbReference>
<evidence type="ECO:0000256" key="5">
    <source>
        <dbReference type="ARBA" id="ARBA00022729"/>
    </source>
</evidence>
<evidence type="ECO:0000256" key="1">
    <source>
        <dbReference type="ARBA" id="ARBA00001942"/>
    </source>
</evidence>
<dbReference type="InterPro" id="IPR050612">
    <property type="entry name" value="Prok_Mopterin_Oxidored"/>
</dbReference>
<dbReference type="GO" id="GO:0016491">
    <property type="term" value="F:oxidoreductase activity"/>
    <property type="evidence" value="ECO:0007669"/>
    <property type="project" value="UniProtKB-KW"/>
</dbReference>
<dbReference type="GO" id="GO:0043546">
    <property type="term" value="F:molybdopterin cofactor binding"/>
    <property type="evidence" value="ECO:0007669"/>
    <property type="project" value="InterPro"/>
</dbReference>
<keyword evidence="6 10" id="KW-0560">Oxidoreductase</keyword>
<dbReference type="InterPro" id="IPR006656">
    <property type="entry name" value="Mopterin_OxRdtase"/>
</dbReference>
<gene>
    <name evidence="10" type="primary">bisC</name>
    <name evidence="10" type="ORF">HSR121_0104</name>
</gene>